<accession>A0A0A1THL8</accession>
<feature type="compositionally biased region" description="Basic and acidic residues" evidence="1">
    <location>
        <begin position="1030"/>
        <end position="1051"/>
    </location>
</feature>
<feature type="region of interest" description="Disordered" evidence="1">
    <location>
        <begin position="755"/>
        <end position="1062"/>
    </location>
</feature>
<feature type="region of interest" description="Disordered" evidence="1">
    <location>
        <begin position="303"/>
        <end position="413"/>
    </location>
</feature>
<feature type="region of interest" description="Disordered" evidence="1">
    <location>
        <begin position="666"/>
        <end position="739"/>
    </location>
</feature>
<feature type="compositionally biased region" description="Polar residues" evidence="1">
    <location>
        <begin position="308"/>
        <end position="325"/>
    </location>
</feature>
<feature type="compositionally biased region" description="Acidic residues" evidence="1">
    <location>
        <begin position="367"/>
        <end position="388"/>
    </location>
</feature>
<feature type="compositionally biased region" description="Polar residues" evidence="1">
    <location>
        <begin position="692"/>
        <end position="717"/>
    </location>
</feature>
<proteinExistence type="predicted"/>
<feature type="compositionally biased region" description="Low complexity" evidence="1">
    <location>
        <begin position="481"/>
        <end position="493"/>
    </location>
</feature>
<feature type="compositionally biased region" description="Basic and acidic residues" evidence="1">
    <location>
        <begin position="175"/>
        <end position="190"/>
    </location>
</feature>
<feature type="compositionally biased region" description="Polar residues" evidence="1">
    <location>
        <begin position="106"/>
        <end position="117"/>
    </location>
</feature>
<feature type="compositionally biased region" description="Polar residues" evidence="1">
    <location>
        <begin position="940"/>
        <end position="961"/>
    </location>
</feature>
<feature type="region of interest" description="Disordered" evidence="1">
    <location>
        <begin position="619"/>
        <end position="651"/>
    </location>
</feature>
<dbReference type="HOGENOM" id="CLU_286402_0_0_1"/>
<feature type="compositionally biased region" description="Polar residues" evidence="1">
    <location>
        <begin position="898"/>
        <end position="910"/>
    </location>
</feature>
<sequence>MATPPSVKRRRRGPSPFDHNDELPVDPMLQIDPALTSDYPPLDDDTEFSTSAYPSYGRNPYPAASVTQDPPSHDAVDGTRRSPHKGSRSYQSSTVRQAHDSHPLAQISTNHTSYSSDNQDDEQYIPQSRTSPSMRRTLQKRRESHGDRLPSSQTRRSQMGRPKQRRHTDGPGSIRETDRSRPRDGTRNEHDEDAQDEASSDSDSNQSDRKHAPRRTVQKFHPMFATYGYGLDPQDPRIQMFWPGASMPFTMNGQPVQPSHMTQAAYNGFSHMQIAQMNGQGPWIMPQNAAMGMYAGGFPMPHPHPLQTVESTNRNETSGRHSSWANHDKRRDGAPSLRTKPPKASLFANKKRNRAPVLDEQSTSALDMDESGLNDSLEELDTESEVPTEEPYLPRRTHNDRYRAILPKPPADGSMGPVYHPSVFIPAMHIPTEANHLYHEDGFSEEPVKRKRGRPRGSKTKKRRDDDDSAQPPKKTKNSKSKTAVVAQVAEEAAPGDDTQASSNEIHSQRASVKPAEDESVKQANLQEELTGSRCRNDKTNVTKADDLAVQEEDTTGESPEADDTEKPNISDDRLPKPVPRHCLKENETDPALETAQRLATMQQQAKLQAMREEYEATFALSDDEAPAPLKRTTRPVKRPQTATTAAATTPKSIEVLPTVSLDAQIAKPTQEHEARAALPDSTCPDSMDEPLTQSPGNSKHVSVTGSPVATLSSQPPINTPKDAKKTNLRNEIIGDNTSMEKLAVVTLDESHTFDIQGSDHTSNMDLQAEDSEPFVPGDGGNWAPSDDLSAAEQTSRNDSEVTDGSEPQRFETASTPTTASNTSTAATSLDLKRASHSKRENGTPRSARRPLPSSPLRFQHRAPDASSSAVKIRSPLYRSSPLKDAGISLATAKNADIKTSPSIKRSSGSIPPVSRPQVANREPPTHWEEDAELPELPTPQKQRPTSYVLSPQLPSRTKTPSSSASKISRRRSLQPTSSKRNSLLSLLDEDDDDDDWGRPVSQHKSKAAKSHRHREQDARRSSNRPAKAGIEKYERSERSRKESIRKESRPSARKSLSAAQTCGTNGYSCGKDFCFTCL</sequence>
<feature type="compositionally biased region" description="Basic residues" evidence="1">
    <location>
        <begin position="1002"/>
        <end position="1014"/>
    </location>
</feature>
<feature type="compositionally biased region" description="Basic residues" evidence="1">
    <location>
        <begin position="449"/>
        <end position="462"/>
    </location>
</feature>
<protein>
    <submittedName>
        <fullName evidence="2">Uncharacterized protein</fullName>
    </submittedName>
</protein>
<dbReference type="EMBL" id="CDHN01000002">
    <property type="protein sequence ID" value="CEJ89057.1"/>
    <property type="molecule type" value="Genomic_DNA"/>
</dbReference>
<dbReference type="AlphaFoldDB" id="A0A0A1THL8"/>
<feature type="compositionally biased region" description="Polar residues" evidence="1">
    <location>
        <begin position="755"/>
        <end position="766"/>
    </location>
</feature>
<evidence type="ECO:0000313" key="2">
    <source>
        <dbReference type="EMBL" id="CEJ89057.1"/>
    </source>
</evidence>
<feature type="region of interest" description="Disordered" evidence="1">
    <location>
        <begin position="1"/>
        <end position="219"/>
    </location>
</feature>
<dbReference type="Proteomes" id="UP000039046">
    <property type="component" value="Unassembled WGS sequence"/>
</dbReference>
<evidence type="ECO:0000256" key="1">
    <source>
        <dbReference type="SAM" id="MobiDB-lite"/>
    </source>
</evidence>
<feature type="region of interest" description="Disordered" evidence="1">
    <location>
        <begin position="440"/>
        <end position="592"/>
    </location>
</feature>
<name>A0A0A1THL8_9HYPO</name>
<feature type="compositionally biased region" description="Basic and acidic residues" evidence="1">
    <location>
        <begin position="535"/>
        <end position="547"/>
    </location>
</feature>
<evidence type="ECO:0000313" key="3">
    <source>
        <dbReference type="Proteomes" id="UP000039046"/>
    </source>
</evidence>
<feature type="compositionally biased region" description="Basic and acidic residues" evidence="1">
    <location>
        <begin position="565"/>
        <end position="576"/>
    </location>
</feature>
<feature type="compositionally biased region" description="Acidic residues" evidence="1">
    <location>
        <begin position="191"/>
        <end position="200"/>
    </location>
</feature>
<reference evidence="2 3" key="1">
    <citation type="journal article" date="2015" name="Genome Announc.">
        <title>Draft Genome Sequence and Gene Annotation of the Entomopathogenic Fungus Verticillium hemipterigenum.</title>
        <authorList>
            <person name="Horn F."/>
            <person name="Habel A."/>
            <person name="Scharf D.H."/>
            <person name="Dworschak J."/>
            <person name="Brakhage A.A."/>
            <person name="Guthke R."/>
            <person name="Hertweck C."/>
            <person name="Linde J."/>
        </authorList>
    </citation>
    <scope>NUCLEOTIDE SEQUENCE [LARGE SCALE GENOMIC DNA]</scope>
</reference>
<feature type="compositionally biased region" description="Low complexity" evidence="1">
    <location>
        <begin position="813"/>
        <end position="829"/>
    </location>
</feature>
<feature type="compositionally biased region" description="Basic and acidic residues" evidence="1">
    <location>
        <begin position="831"/>
        <end position="843"/>
    </location>
</feature>
<dbReference type="OrthoDB" id="2420608at2759"/>
<feature type="compositionally biased region" description="Polar residues" evidence="1">
    <location>
        <begin position="125"/>
        <end position="136"/>
    </location>
</feature>
<keyword evidence="3" id="KW-1185">Reference proteome</keyword>
<organism evidence="2 3">
    <name type="scientific">[Torrubiella] hemipterigena</name>
    <dbReference type="NCBI Taxonomy" id="1531966"/>
    <lineage>
        <taxon>Eukaryota</taxon>
        <taxon>Fungi</taxon>
        <taxon>Dikarya</taxon>
        <taxon>Ascomycota</taxon>
        <taxon>Pezizomycotina</taxon>
        <taxon>Sordariomycetes</taxon>
        <taxon>Hypocreomycetidae</taxon>
        <taxon>Hypocreales</taxon>
        <taxon>Clavicipitaceae</taxon>
        <taxon>Clavicipitaceae incertae sedis</taxon>
        <taxon>'Torrubiella' clade</taxon>
    </lineage>
</organism>
<feature type="compositionally biased region" description="Polar residues" evidence="1">
    <location>
        <begin position="499"/>
        <end position="511"/>
    </location>
</feature>
<feature type="compositionally biased region" description="Basic and acidic residues" evidence="1">
    <location>
        <begin position="71"/>
        <end position="80"/>
    </location>
</feature>
<gene>
    <name evidence="2" type="ORF">VHEMI04970</name>
</gene>
<feature type="compositionally biased region" description="Acidic residues" evidence="1">
    <location>
        <begin position="549"/>
        <end position="564"/>
    </location>
</feature>